<keyword evidence="2" id="KW-1185">Reference proteome</keyword>
<dbReference type="OrthoDB" id="3269001at2759"/>
<evidence type="ECO:0000313" key="1">
    <source>
        <dbReference type="EMBL" id="KJA14384.1"/>
    </source>
</evidence>
<dbReference type="PANTHER" id="PTHR46579:SF2">
    <property type="entry name" value="C2H2-TYPE DOMAIN-CONTAINING PROTEIN"/>
    <property type="match status" value="1"/>
</dbReference>
<name>A0A0D2N5D5_HYPSF</name>
<accession>A0A0D2N5D5</accession>
<sequence>GRVARCALACVVSDLPAARKINGFAGVGHTQVCAMCHCVRVKKDNGDSYICLCDRRTKEEYEQLTKIYCDSVNADARKKAAQKTGVRWSVLHRLPYFDPSRFVVVDAMHNLFLGLIQEHF</sequence>
<gene>
    <name evidence="1" type="ORF">HYPSUDRAFT_104349</name>
</gene>
<protein>
    <submittedName>
        <fullName evidence="1">Uncharacterized protein</fullName>
    </submittedName>
</protein>
<proteinExistence type="predicted"/>
<reference evidence="2" key="1">
    <citation type="submission" date="2014-04" db="EMBL/GenBank/DDBJ databases">
        <title>Evolutionary Origins and Diversification of the Mycorrhizal Mutualists.</title>
        <authorList>
            <consortium name="DOE Joint Genome Institute"/>
            <consortium name="Mycorrhizal Genomics Consortium"/>
            <person name="Kohler A."/>
            <person name="Kuo A."/>
            <person name="Nagy L.G."/>
            <person name="Floudas D."/>
            <person name="Copeland A."/>
            <person name="Barry K.W."/>
            <person name="Cichocki N."/>
            <person name="Veneault-Fourrey C."/>
            <person name="LaButti K."/>
            <person name="Lindquist E.A."/>
            <person name="Lipzen A."/>
            <person name="Lundell T."/>
            <person name="Morin E."/>
            <person name="Murat C."/>
            <person name="Riley R."/>
            <person name="Ohm R."/>
            <person name="Sun H."/>
            <person name="Tunlid A."/>
            <person name="Henrissat B."/>
            <person name="Grigoriev I.V."/>
            <person name="Hibbett D.S."/>
            <person name="Martin F."/>
        </authorList>
    </citation>
    <scope>NUCLEOTIDE SEQUENCE [LARGE SCALE GENOMIC DNA]</scope>
    <source>
        <strain evidence="2">FD-334 SS-4</strain>
    </source>
</reference>
<dbReference type="AlphaFoldDB" id="A0A0D2N5D5"/>
<feature type="non-terminal residue" evidence="1">
    <location>
        <position position="120"/>
    </location>
</feature>
<dbReference type="PANTHER" id="PTHR46579">
    <property type="entry name" value="F5/8 TYPE C DOMAIN-CONTAINING PROTEIN-RELATED"/>
    <property type="match status" value="1"/>
</dbReference>
<dbReference type="Proteomes" id="UP000054270">
    <property type="component" value="Unassembled WGS sequence"/>
</dbReference>
<dbReference type="OMA" id="ANQDEYA"/>
<dbReference type="STRING" id="945553.A0A0D2N5D5"/>
<dbReference type="EMBL" id="KN817681">
    <property type="protein sequence ID" value="KJA14384.1"/>
    <property type="molecule type" value="Genomic_DNA"/>
</dbReference>
<evidence type="ECO:0000313" key="2">
    <source>
        <dbReference type="Proteomes" id="UP000054270"/>
    </source>
</evidence>
<feature type="non-terminal residue" evidence="1">
    <location>
        <position position="1"/>
    </location>
</feature>
<organism evidence="1 2">
    <name type="scientific">Hypholoma sublateritium (strain FD-334 SS-4)</name>
    <dbReference type="NCBI Taxonomy" id="945553"/>
    <lineage>
        <taxon>Eukaryota</taxon>
        <taxon>Fungi</taxon>
        <taxon>Dikarya</taxon>
        <taxon>Basidiomycota</taxon>
        <taxon>Agaricomycotina</taxon>
        <taxon>Agaricomycetes</taxon>
        <taxon>Agaricomycetidae</taxon>
        <taxon>Agaricales</taxon>
        <taxon>Agaricineae</taxon>
        <taxon>Strophariaceae</taxon>
        <taxon>Hypholoma</taxon>
    </lineage>
</organism>